<dbReference type="Pfam" id="PF00486">
    <property type="entry name" value="Trans_reg_C"/>
    <property type="match status" value="1"/>
</dbReference>
<evidence type="ECO:0000256" key="4">
    <source>
        <dbReference type="ARBA" id="ARBA00023125"/>
    </source>
</evidence>
<keyword evidence="4 7" id="KW-0238">DNA-binding</keyword>
<keyword evidence="3" id="KW-0805">Transcription regulation</keyword>
<dbReference type="EMBL" id="VPFL01000001">
    <property type="protein sequence ID" value="TXF13698.1"/>
    <property type="molecule type" value="Genomic_DNA"/>
</dbReference>
<dbReference type="InterPro" id="IPR039420">
    <property type="entry name" value="WalR-like"/>
</dbReference>
<evidence type="ECO:0000256" key="3">
    <source>
        <dbReference type="ARBA" id="ARBA00023015"/>
    </source>
</evidence>
<dbReference type="GO" id="GO:0005829">
    <property type="term" value="C:cytosol"/>
    <property type="evidence" value="ECO:0007669"/>
    <property type="project" value="TreeGrafter"/>
</dbReference>
<dbReference type="Gene3D" id="3.40.50.2300">
    <property type="match status" value="1"/>
</dbReference>
<evidence type="ECO:0000256" key="6">
    <source>
        <dbReference type="PROSITE-ProRule" id="PRU00169"/>
    </source>
</evidence>
<dbReference type="PROSITE" id="PS51755">
    <property type="entry name" value="OMPR_PHOB"/>
    <property type="match status" value="1"/>
</dbReference>
<proteinExistence type="predicted"/>
<keyword evidence="2" id="KW-0902">Two-component regulatory system</keyword>
<dbReference type="InterPro" id="IPR001789">
    <property type="entry name" value="Sig_transdc_resp-reg_receiver"/>
</dbReference>
<dbReference type="CDD" id="cd00383">
    <property type="entry name" value="trans_reg_C"/>
    <property type="match status" value="1"/>
</dbReference>
<evidence type="ECO:0000259" key="9">
    <source>
        <dbReference type="PROSITE" id="PS51755"/>
    </source>
</evidence>
<organism evidence="10 11">
    <name type="scientific">Pelomicrobium methylotrophicum</name>
    <dbReference type="NCBI Taxonomy" id="2602750"/>
    <lineage>
        <taxon>Bacteria</taxon>
        <taxon>Pseudomonadati</taxon>
        <taxon>Pseudomonadota</taxon>
        <taxon>Hydrogenophilia</taxon>
        <taxon>Hydrogenophilia incertae sedis</taxon>
        <taxon>Pelomicrobium</taxon>
    </lineage>
</organism>
<dbReference type="PROSITE" id="PS50110">
    <property type="entry name" value="RESPONSE_REGULATORY"/>
    <property type="match status" value="1"/>
</dbReference>
<keyword evidence="11" id="KW-1185">Reference proteome</keyword>
<keyword evidence="5" id="KW-0804">Transcription</keyword>
<feature type="DNA-binding region" description="OmpR/PhoB-type" evidence="7">
    <location>
        <begin position="124"/>
        <end position="220"/>
    </location>
</feature>
<evidence type="ECO:0000256" key="5">
    <source>
        <dbReference type="ARBA" id="ARBA00023163"/>
    </source>
</evidence>
<dbReference type="Gene3D" id="6.10.250.690">
    <property type="match status" value="1"/>
</dbReference>
<keyword evidence="1 6" id="KW-0597">Phosphoprotein</keyword>
<dbReference type="GO" id="GO:0000976">
    <property type="term" value="F:transcription cis-regulatory region binding"/>
    <property type="evidence" value="ECO:0007669"/>
    <property type="project" value="TreeGrafter"/>
</dbReference>
<comment type="caution">
    <text evidence="10">The sequence shown here is derived from an EMBL/GenBank/DDBJ whole genome shotgun (WGS) entry which is preliminary data.</text>
</comment>
<feature type="modified residue" description="4-aspartylphosphate" evidence="6">
    <location>
        <position position="51"/>
    </location>
</feature>
<evidence type="ECO:0000313" key="10">
    <source>
        <dbReference type="EMBL" id="TXF13698.1"/>
    </source>
</evidence>
<dbReference type="InParanoid" id="A0A5C7F1N9"/>
<dbReference type="InterPro" id="IPR001867">
    <property type="entry name" value="OmpR/PhoB-type_DNA-bd"/>
</dbReference>
<evidence type="ECO:0000256" key="1">
    <source>
        <dbReference type="ARBA" id="ARBA00022553"/>
    </source>
</evidence>
<reference evidence="10 11" key="1">
    <citation type="submission" date="2019-08" db="EMBL/GenBank/DDBJ databases">
        <title>Pelomicrobium methylotrophicum gen. nov., sp. nov. a moderately thermophilic, facultatively anaerobic, lithoautotrophic and methylotrophic bacterium isolated from a terrestrial mud volcano.</title>
        <authorList>
            <person name="Slobodkina G.B."/>
            <person name="Merkel A.Y."/>
            <person name="Slobodkin A.I."/>
        </authorList>
    </citation>
    <scope>NUCLEOTIDE SEQUENCE [LARGE SCALE GENOMIC DNA]</scope>
    <source>
        <strain evidence="10 11">SM250</strain>
    </source>
</reference>
<dbReference type="Gene3D" id="1.10.10.10">
    <property type="entry name" value="Winged helix-like DNA-binding domain superfamily/Winged helix DNA-binding domain"/>
    <property type="match status" value="1"/>
</dbReference>
<dbReference type="FunFam" id="3.40.50.2300:FF:000002">
    <property type="entry name" value="DNA-binding response regulator PhoP"/>
    <property type="match status" value="1"/>
</dbReference>
<feature type="domain" description="Response regulatory" evidence="8">
    <location>
        <begin position="2"/>
        <end position="116"/>
    </location>
</feature>
<name>A0A5C7F1N9_9PROT</name>
<evidence type="ECO:0000256" key="7">
    <source>
        <dbReference type="PROSITE-ProRule" id="PRU01091"/>
    </source>
</evidence>
<dbReference type="Pfam" id="PF00072">
    <property type="entry name" value="Response_reg"/>
    <property type="match status" value="1"/>
</dbReference>
<evidence type="ECO:0000256" key="2">
    <source>
        <dbReference type="ARBA" id="ARBA00023012"/>
    </source>
</evidence>
<dbReference type="RefSeq" id="WP_147798284.1">
    <property type="nucleotide sequence ID" value="NZ_VPFL01000001.1"/>
</dbReference>
<dbReference type="InterPro" id="IPR011006">
    <property type="entry name" value="CheY-like_superfamily"/>
</dbReference>
<gene>
    <name evidence="10" type="ORF">FR698_00890</name>
</gene>
<protein>
    <submittedName>
        <fullName evidence="10">Response regulator transcription factor</fullName>
    </submittedName>
</protein>
<dbReference type="PANTHER" id="PTHR48111">
    <property type="entry name" value="REGULATOR OF RPOS"/>
    <property type="match status" value="1"/>
</dbReference>
<dbReference type="AlphaFoldDB" id="A0A5C7F1N9"/>
<dbReference type="GO" id="GO:0000156">
    <property type="term" value="F:phosphorelay response regulator activity"/>
    <property type="evidence" value="ECO:0007669"/>
    <property type="project" value="TreeGrafter"/>
</dbReference>
<dbReference type="SMART" id="SM00862">
    <property type="entry name" value="Trans_reg_C"/>
    <property type="match status" value="1"/>
</dbReference>
<dbReference type="PANTHER" id="PTHR48111:SF67">
    <property type="entry name" value="TRANSCRIPTIONAL REGULATORY PROTEIN TCTD"/>
    <property type="match status" value="1"/>
</dbReference>
<dbReference type="SMART" id="SM00448">
    <property type="entry name" value="REC"/>
    <property type="match status" value="1"/>
</dbReference>
<feature type="domain" description="OmpR/PhoB-type" evidence="9">
    <location>
        <begin position="124"/>
        <end position="220"/>
    </location>
</feature>
<dbReference type="Proteomes" id="UP000321201">
    <property type="component" value="Unassembled WGS sequence"/>
</dbReference>
<dbReference type="GO" id="GO:0032993">
    <property type="term" value="C:protein-DNA complex"/>
    <property type="evidence" value="ECO:0007669"/>
    <property type="project" value="TreeGrafter"/>
</dbReference>
<dbReference type="OrthoDB" id="9802426at2"/>
<dbReference type="InterPro" id="IPR036388">
    <property type="entry name" value="WH-like_DNA-bd_sf"/>
</dbReference>
<dbReference type="CDD" id="cd17624">
    <property type="entry name" value="REC_OmpR_PmrA-like"/>
    <property type="match status" value="1"/>
</dbReference>
<accession>A0A5C7F1N9</accession>
<sequence length="224" mass="25180">MRILVVEDDAVLGEAIEFALKISNYAVDRVGTGATADQVLKRHTFDLVILDLGLPTVDGFEVLRRLRARLNATPVLVLSARDAPDDKARVLDLGADDYLAKPFSVNEFLARVRALLRRSQYGPAPRVLREGVSYDAVTRTLQVNGRVLPLSPREIGVFEVLLQHFGRVVSKEQLLERLYGFDDSVTFNAIEVYVHRLRKKLENTGITVRTFHGRGYQLDHGHPH</sequence>
<dbReference type="GO" id="GO:0006355">
    <property type="term" value="P:regulation of DNA-templated transcription"/>
    <property type="evidence" value="ECO:0007669"/>
    <property type="project" value="InterPro"/>
</dbReference>
<evidence type="ECO:0000313" key="11">
    <source>
        <dbReference type="Proteomes" id="UP000321201"/>
    </source>
</evidence>
<dbReference type="SUPFAM" id="SSF52172">
    <property type="entry name" value="CheY-like"/>
    <property type="match status" value="1"/>
</dbReference>
<evidence type="ECO:0000259" key="8">
    <source>
        <dbReference type="PROSITE" id="PS50110"/>
    </source>
</evidence>